<gene>
    <name evidence="1" type="ORF">L3X38_041309</name>
</gene>
<dbReference type="EMBL" id="JAJFAZ020000008">
    <property type="protein sequence ID" value="KAI5312136.1"/>
    <property type="molecule type" value="Genomic_DNA"/>
</dbReference>
<reference evidence="1 2" key="1">
    <citation type="journal article" date="2022" name="G3 (Bethesda)">
        <title>Whole-genome sequence and methylome profiling of the almond [Prunus dulcis (Mill.) D.A. Webb] cultivar 'Nonpareil'.</title>
        <authorList>
            <person name="D'Amico-Willman K.M."/>
            <person name="Ouma W.Z."/>
            <person name="Meulia T."/>
            <person name="Sideli G.M."/>
            <person name="Gradziel T.M."/>
            <person name="Fresnedo-Ramirez J."/>
        </authorList>
    </citation>
    <scope>NUCLEOTIDE SEQUENCE [LARGE SCALE GENOMIC DNA]</scope>
    <source>
        <strain evidence="1">Clone GOH B32 T37-40</strain>
    </source>
</reference>
<accession>A0AAD4UUI6</accession>
<dbReference type="PANTHER" id="PTHR33240:SF8">
    <property type="entry name" value="OS03G0439900 PROTEIN"/>
    <property type="match status" value="1"/>
</dbReference>
<organism evidence="1 2">
    <name type="scientific">Prunus dulcis</name>
    <name type="common">Almond</name>
    <name type="synonym">Amygdalus dulcis</name>
    <dbReference type="NCBI Taxonomy" id="3755"/>
    <lineage>
        <taxon>Eukaryota</taxon>
        <taxon>Viridiplantae</taxon>
        <taxon>Streptophyta</taxon>
        <taxon>Embryophyta</taxon>
        <taxon>Tracheophyta</taxon>
        <taxon>Spermatophyta</taxon>
        <taxon>Magnoliopsida</taxon>
        <taxon>eudicotyledons</taxon>
        <taxon>Gunneridae</taxon>
        <taxon>Pentapetalae</taxon>
        <taxon>rosids</taxon>
        <taxon>fabids</taxon>
        <taxon>Rosales</taxon>
        <taxon>Rosaceae</taxon>
        <taxon>Amygdaloideae</taxon>
        <taxon>Amygdaleae</taxon>
        <taxon>Prunus</taxon>
    </lineage>
</organism>
<comment type="caution">
    <text evidence="1">The sequence shown here is derived from an EMBL/GenBank/DDBJ whole genome shotgun (WGS) entry which is preliminary data.</text>
</comment>
<evidence type="ECO:0000313" key="2">
    <source>
        <dbReference type="Proteomes" id="UP001054821"/>
    </source>
</evidence>
<dbReference type="AlphaFoldDB" id="A0AAD4UUI6"/>
<dbReference type="Proteomes" id="UP001054821">
    <property type="component" value="Chromosome 8"/>
</dbReference>
<sequence length="115" mass="12610">MDLSQAIVISQIFANFTSAEDDPMIYFQRKDLIGLDLPHNNTLITSIQISQAVIQHMGLETNINKSTRSLTCSNGATTVTMGMIDLNVYSPPVISSQTFMVIDKVSSYNGILGRP</sequence>
<dbReference type="PANTHER" id="PTHR33240">
    <property type="entry name" value="OS08G0508500 PROTEIN"/>
    <property type="match status" value="1"/>
</dbReference>
<name>A0AAD4UUI6_PRUDU</name>
<protein>
    <submittedName>
        <fullName evidence="1">Uncharacterized protein</fullName>
    </submittedName>
</protein>
<evidence type="ECO:0000313" key="1">
    <source>
        <dbReference type="EMBL" id="KAI5312136.1"/>
    </source>
</evidence>
<keyword evidence="2" id="KW-1185">Reference proteome</keyword>
<proteinExistence type="predicted"/>